<keyword evidence="1" id="KW-1133">Transmembrane helix</keyword>
<protein>
    <recommendedName>
        <fullName evidence="4">EamA domain-containing protein</fullName>
    </recommendedName>
</protein>
<organism evidence="2 3">
    <name type="scientific">Teichococcus globiformis</name>
    <dbReference type="NCBI Taxonomy" id="2307229"/>
    <lineage>
        <taxon>Bacteria</taxon>
        <taxon>Pseudomonadati</taxon>
        <taxon>Pseudomonadota</taxon>
        <taxon>Alphaproteobacteria</taxon>
        <taxon>Acetobacterales</taxon>
        <taxon>Roseomonadaceae</taxon>
        <taxon>Roseomonas</taxon>
    </lineage>
</organism>
<dbReference type="Gene3D" id="3.40.50.720">
    <property type="entry name" value="NAD(P)-binding Rossmann-like Domain"/>
    <property type="match status" value="1"/>
</dbReference>
<dbReference type="EMBL" id="JBHRTN010000012">
    <property type="protein sequence ID" value="MFC3126015.1"/>
    <property type="molecule type" value="Genomic_DNA"/>
</dbReference>
<evidence type="ECO:0008006" key="4">
    <source>
        <dbReference type="Google" id="ProtNLM"/>
    </source>
</evidence>
<dbReference type="SUPFAM" id="SSF51735">
    <property type="entry name" value="NAD(P)-binding Rossmann-fold domains"/>
    <property type="match status" value="1"/>
</dbReference>
<accession>A0ABV7G0L2</accession>
<keyword evidence="1" id="KW-0472">Membrane</keyword>
<evidence type="ECO:0000313" key="2">
    <source>
        <dbReference type="EMBL" id="MFC3126015.1"/>
    </source>
</evidence>
<name>A0ABV7G0L2_9PROT</name>
<proteinExistence type="predicted"/>
<dbReference type="RefSeq" id="WP_379597095.1">
    <property type="nucleotide sequence ID" value="NZ_JBHRTN010000012.1"/>
</dbReference>
<dbReference type="Proteomes" id="UP001595593">
    <property type="component" value="Unassembled WGS sequence"/>
</dbReference>
<reference evidence="3" key="1">
    <citation type="journal article" date="2019" name="Int. J. Syst. Evol. Microbiol.">
        <title>The Global Catalogue of Microorganisms (GCM) 10K type strain sequencing project: providing services to taxonomists for standard genome sequencing and annotation.</title>
        <authorList>
            <consortium name="The Broad Institute Genomics Platform"/>
            <consortium name="The Broad Institute Genome Sequencing Center for Infectious Disease"/>
            <person name="Wu L."/>
            <person name="Ma J."/>
        </authorList>
    </citation>
    <scope>NUCLEOTIDE SEQUENCE [LARGE SCALE GENOMIC DNA]</scope>
    <source>
        <strain evidence="3">KCTC 52094</strain>
    </source>
</reference>
<keyword evidence="3" id="KW-1185">Reference proteome</keyword>
<evidence type="ECO:0000256" key="1">
    <source>
        <dbReference type="SAM" id="Phobius"/>
    </source>
</evidence>
<gene>
    <name evidence="2" type="ORF">ACFOD4_13180</name>
</gene>
<comment type="caution">
    <text evidence="2">The sequence shown here is derived from an EMBL/GenBank/DDBJ whole genome shotgun (WGS) entry which is preliminary data.</text>
</comment>
<sequence>MQHIAALNRAADRSPAWVFGLVGAILLWGANWPVMKAGLAHVTPLWFSAMRFAAGAACRAVCILHLRHGRPAASAIALASWQMLLATLTGGRGFDVVFDTVGSANLDGSFEAAALGGRVSATAARSTHDLSPCTARRCRSTSSSC</sequence>
<dbReference type="InterPro" id="IPR036291">
    <property type="entry name" value="NAD(P)-bd_dom_sf"/>
</dbReference>
<feature type="transmembrane region" description="Helical" evidence="1">
    <location>
        <begin position="16"/>
        <end position="34"/>
    </location>
</feature>
<evidence type="ECO:0000313" key="3">
    <source>
        <dbReference type="Proteomes" id="UP001595593"/>
    </source>
</evidence>
<keyword evidence="1" id="KW-0812">Transmembrane</keyword>